<dbReference type="PANTHER" id="PTHR44167">
    <property type="entry name" value="OVARIAN-SPECIFIC SERINE/THREONINE-PROTEIN KINASE LOK-RELATED"/>
    <property type="match status" value="1"/>
</dbReference>
<accession>A0A9R1VC45</accession>
<dbReference type="GO" id="GO:0000727">
    <property type="term" value="P:double-strand break repair via break-induced replication"/>
    <property type="evidence" value="ECO:0000318"/>
    <property type="project" value="GO_Central"/>
</dbReference>
<dbReference type="InterPro" id="IPR008271">
    <property type="entry name" value="Ser/Thr_kinase_AS"/>
</dbReference>
<dbReference type="SUPFAM" id="SSF56112">
    <property type="entry name" value="Protein kinase-like (PK-like)"/>
    <property type="match status" value="1"/>
</dbReference>
<reference evidence="9 10" key="1">
    <citation type="journal article" date="2017" name="Nat. Commun.">
        <title>Genome assembly with in vitro proximity ligation data and whole-genome triplication in lettuce.</title>
        <authorList>
            <person name="Reyes-Chin-Wo S."/>
            <person name="Wang Z."/>
            <person name="Yang X."/>
            <person name="Kozik A."/>
            <person name="Arikit S."/>
            <person name="Song C."/>
            <person name="Xia L."/>
            <person name="Froenicke L."/>
            <person name="Lavelle D.O."/>
            <person name="Truco M.J."/>
            <person name="Xia R."/>
            <person name="Zhu S."/>
            <person name="Xu C."/>
            <person name="Xu H."/>
            <person name="Xu X."/>
            <person name="Cox K."/>
            <person name="Korf I."/>
            <person name="Meyers B.C."/>
            <person name="Michelmore R.W."/>
        </authorList>
    </citation>
    <scope>NUCLEOTIDE SEQUENCE [LARGE SCALE GENOMIC DNA]</scope>
    <source>
        <strain evidence="10">cv. Salinas</strain>
        <tissue evidence="9">Seedlings</tissue>
    </source>
</reference>
<organism evidence="9 10">
    <name type="scientific">Lactuca sativa</name>
    <name type="common">Garden lettuce</name>
    <dbReference type="NCBI Taxonomy" id="4236"/>
    <lineage>
        <taxon>Eukaryota</taxon>
        <taxon>Viridiplantae</taxon>
        <taxon>Streptophyta</taxon>
        <taxon>Embryophyta</taxon>
        <taxon>Tracheophyta</taxon>
        <taxon>Spermatophyta</taxon>
        <taxon>Magnoliopsida</taxon>
        <taxon>eudicotyledons</taxon>
        <taxon>Gunneridae</taxon>
        <taxon>Pentapetalae</taxon>
        <taxon>asterids</taxon>
        <taxon>campanulids</taxon>
        <taxon>Asterales</taxon>
        <taxon>Asteraceae</taxon>
        <taxon>Cichorioideae</taxon>
        <taxon>Cichorieae</taxon>
        <taxon>Lactucinae</taxon>
        <taxon>Lactuca</taxon>
    </lineage>
</organism>
<dbReference type="EMBL" id="NBSK02000006">
    <property type="protein sequence ID" value="KAJ0202031.1"/>
    <property type="molecule type" value="Genomic_DNA"/>
</dbReference>
<feature type="region of interest" description="Disordered" evidence="7">
    <location>
        <begin position="241"/>
        <end position="277"/>
    </location>
</feature>
<dbReference type="InterPro" id="IPR011009">
    <property type="entry name" value="Kinase-like_dom_sf"/>
</dbReference>
<dbReference type="GO" id="GO:0005737">
    <property type="term" value="C:cytoplasm"/>
    <property type="evidence" value="ECO:0000318"/>
    <property type="project" value="GO_Central"/>
</dbReference>
<dbReference type="GO" id="GO:0007165">
    <property type="term" value="P:signal transduction"/>
    <property type="evidence" value="ECO:0000318"/>
    <property type="project" value="GO_Central"/>
</dbReference>
<dbReference type="PANTHER" id="PTHR44167:SF23">
    <property type="entry name" value="CDC7 KINASE, ISOFORM A-RELATED"/>
    <property type="match status" value="1"/>
</dbReference>
<keyword evidence="6" id="KW-0067">ATP-binding</keyword>
<keyword evidence="4" id="KW-0547">Nucleotide-binding</keyword>
<evidence type="ECO:0000256" key="3">
    <source>
        <dbReference type="ARBA" id="ARBA00022679"/>
    </source>
</evidence>
<evidence type="ECO:0000313" key="9">
    <source>
        <dbReference type="EMBL" id="KAJ0202031.1"/>
    </source>
</evidence>
<evidence type="ECO:0000313" key="10">
    <source>
        <dbReference type="Proteomes" id="UP000235145"/>
    </source>
</evidence>
<feature type="region of interest" description="Disordered" evidence="7">
    <location>
        <begin position="656"/>
        <end position="721"/>
    </location>
</feature>
<feature type="compositionally biased region" description="Polar residues" evidence="7">
    <location>
        <begin position="708"/>
        <end position="720"/>
    </location>
</feature>
<dbReference type="OrthoDB" id="10020333at2759"/>
<dbReference type="EC" id="2.7.11.1" evidence="1"/>
<dbReference type="Proteomes" id="UP000235145">
    <property type="component" value="Unassembled WGS sequence"/>
</dbReference>
<dbReference type="PROSITE" id="PS00108">
    <property type="entry name" value="PROTEIN_KINASE_ST"/>
    <property type="match status" value="1"/>
</dbReference>
<dbReference type="FunFam" id="1.10.510.10:FF:001893">
    <property type="entry name" value="Probable serine/threonine-protein kinase DDB_G0291918"/>
    <property type="match status" value="1"/>
</dbReference>
<evidence type="ECO:0000259" key="8">
    <source>
        <dbReference type="PROSITE" id="PS50011"/>
    </source>
</evidence>
<dbReference type="Gene3D" id="3.30.200.20">
    <property type="entry name" value="Phosphorylase Kinase, domain 1"/>
    <property type="match status" value="1"/>
</dbReference>
<keyword evidence="2" id="KW-0723">Serine/threonine-protein kinase</keyword>
<evidence type="ECO:0000256" key="6">
    <source>
        <dbReference type="ARBA" id="ARBA00022840"/>
    </source>
</evidence>
<evidence type="ECO:0000256" key="2">
    <source>
        <dbReference type="ARBA" id="ARBA00022527"/>
    </source>
</evidence>
<keyword evidence="5" id="KW-0418">Kinase</keyword>
<feature type="region of interest" description="Disordered" evidence="7">
    <location>
        <begin position="431"/>
        <end position="471"/>
    </location>
</feature>
<evidence type="ECO:0000256" key="4">
    <source>
        <dbReference type="ARBA" id="ARBA00022741"/>
    </source>
</evidence>
<name>A0A9R1VC45_LACSA</name>
<sequence length="966" mass="108931">MESRLVLSHAPGEAITELSTADAELVSRSWNLFAILLSIGRSVPSIELASRCSYLDVSPEFIEFVCSIPNSPLSLTGDGLVTVSSAVCIGLQRFLLNSGRVFKISIPWEMKTRDFERKRAWEDFELTCSRKRRRSRPNISEKADQPDLSMSVGISNAFEKQYANGDDHTSRSLIITNDNTPVEGTFNMSSLINFDAEPLTYELNDCKHEDEKESTTVLSMKELAIQNNFLNGYICFPSPIKRPSRKRKESLQLQSSSHPTERPMTRSLTKRHSKASCQEDKNKKVISLVKTWIENSTEKQTLVMEREHKCTLDSSIHEVNIENVPNNIVHEIMIPELNSGNINTMNCNDMAPCSDNKEKVVCQDVEEQKIVSLTDAEKLCINEAQMDDVKEEEKPICEREELVCSQDTENNLHDNKQLTVVPKDANLSVPTVSITTNNGNDVSAPTEQKNSKKDKKSALMKQKLKPSGEQKIEITRKQENIKENKEKCNATSVKGNLEPREVPVFDSFIVEEEEGSGGYGTVYKARSKKDGTTFAVKNPHENANRNHVYNELKMLERFGGKNFVIKYEGSFKSGNSHCLVLEHVAHDRPEVLKREIDVQQLRWYGYCLFRALSSLHKQGVVHRDVKPGNFLFSLKASKGYLIDFNLATDLHQKFGSTEKSKSNNDASFGLPPTKTRKYTSSKALEPVTHIKKKSDQIKMKSQGADGSGITSTKDATSNRIPSAERLREPIPSTQRKELLNLVHEALQGPDHQPITSKRKRVAAPPTKSDNKKLIYLTPMPLQSTGIAVSGAGLLKNKQRKEGPCVGTKGFRAPEVLFKSMYQGPKIDVWSAGVTLLYLIIGRTPFGGDPDQNIKEIAKLRGSEDLWEVAKLHDRESSFPPELYQLKSLPSVELREWCKQNTRRPDFLIPKSLIDLVDKCLMVNPRARISAEEALRHEFFMPCFKDIEKHRLLRQKPSQPLTFEGLS</sequence>
<dbReference type="Gramene" id="rna-gnl|WGS:NBSK|LSAT_6X93760_mrna">
    <property type="protein sequence ID" value="cds-PLY90822.1"/>
    <property type="gene ID" value="gene-LSAT_6X93760"/>
</dbReference>
<protein>
    <recommendedName>
        <fullName evidence="1">non-specific serine/threonine protein kinase</fullName>
        <ecNumber evidence="1">2.7.11.1</ecNumber>
    </recommendedName>
</protein>
<dbReference type="Gene3D" id="1.10.510.10">
    <property type="entry name" value="Transferase(Phosphotransferase) domain 1"/>
    <property type="match status" value="2"/>
</dbReference>
<dbReference type="GO" id="GO:0005634">
    <property type="term" value="C:nucleus"/>
    <property type="evidence" value="ECO:0000318"/>
    <property type="project" value="GO_Central"/>
</dbReference>
<feature type="domain" description="Protein kinase" evidence="8">
    <location>
        <begin position="508"/>
        <end position="939"/>
    </location>
</feature>
<dbReference type="SMART" id="SM00220">
    <property type="entry name" value="S_TKc"/>
    <property type="match status" value="1"/>
</dbReference>
<feature type="compositionally biased region" description="Polar residues" evidence="7">
    <location>
        <begin position="431"/>
        <end position="448"/>
    </location>
</feature>
<dbReference type="FunFam" id="1.10.510.10:FF:001725">
    <property type="entry name" value="Kinase like protein"/>
    <property type="match status" value="1"/>
</dbReference>
<dbReference type="InterPro" id="IPR000719">
    <property type="entry name" value="Prot_kinase_dom"/>
</dbReference>
<dbReference type="PROSITE" id="PS50011">
    <property type="entry name" value="PROTEIN_KINASE_DOM"/>
    <property type="match status" value="1"/>
</dbReference>
<comment type="caution">
    <text evidence="9">The sequence shown here is derived from an EMBL/GenBank/DDBJ whole genome shotgun (WGS) entry which is preliminary data.</text>
</comment>
<gene>
    <name evidence="9" type="ORF">LSAT_V11C600334090</name>
</gene>
<evidence type="ECO:0000256" key="5">
    <source>
        <dbReference type="ARBA" id="ARBA00022777"/>
    </source>
</evidence>
<dbReference type="AlphaFoldDB" id="A0A9R1VC45"/>
<dbReference type="GO" id="GO:0004674">
    <property type="term" value="F:protein serine/threonine kinase activity"/>
    <property type="evidence" value="ECO:0000318"/>
    <property type="project" value="GO_Central"/>
</dbReference>
<evidence type="ECO:0000256" key="7">
    <source>
        <dbReference type="SAM" id="MobiDB-lite"/>
    </source>
</evidence>
<proteinExistence type="predicted"/>
<dbReference type="Pfam" id="PF00069">
    <property type="entry name" value="Pkinase"/>
    <property type="match status" value="2"/>
</dbReference>
<dbReference type="GO" id="GO:0005524">
    <property type="term" value="F:ATP binding"/>
    <property type="evidence" value="ECO:0007669"/>
    <property type="project" value="UniProtKB-KW"/>
</dbReference>
<keyword evidence="3" id="KW-0808">Transferase</keyword>
<evidence type="ECO:0000256" key="1">
    <source>
        <dbReference type="ARBA" id="ARBA00012513"/>
    </source>
</evidence>
<keyword evidence="10" id="KW-1185">Reference proteome</keyword>